<name>A0A6M7TLJ4_9HYPH</name>
<keyword evidence="2" id="KW-1185">Reference proteome</keyword>
<dbReference type="EMBL" id="QZXA01000001">
    <property type="protein sequence ID" value="RJT37925.1"/>
    <property type="molecule type" value="Genomic_DNA"/>
</dbReference>
<dbReference type="RefSeq" id="WP_064983156.1">
    <property type="nucleotide sequence ID" value="NZ_CP033507.1"/>
</dbReference>
<proteinExistence type="predicted"/>
<evidence type="ECO:0000313" key="1">
    <source>
        <dbReference type="EMBL" id="RJT37925.1"/>
    </source>
</evidence>
<organism evidence="1 2">
    <name type="scientific">Mesorhizobium jarvisii</name>
    <dbReference type="NCBI Taxonomy" id="1777867"/>
    <lineage>
        <taxon>Bacteria</taxon>
        <taxon>Pseudomonadati</taxon>
        <taxon>Pseudomonadota</taxon>
        <taxon>Alphaproteobacteria</taxon>
        <taxon>Hyphomicrobiales</taxon>
        <taxon>Phyllobacteriaceae</taxon>
        <taxon>Mesorhizobium</taxon>
    </lineage>
</organism>
<dbReference type="AlphaFoldDB" id="A0A6M7TLJ4"/>
<reference evidence="1 2" key="1">
    <citation type="submission" date="2018-09" db="EMBL/GenBank/DDBJ databases">
        <title>Mesorhizobium carmichaelinearum sp. nov. isolated from Carmichaelinea spp. root nodules in New Zealand.</title>
        <authorList>
            <person name="De Meyer S.E."/>
        </authorList>
    </citation>
    <scope>NUCLEOTIDE SEQUENCE [LARGE SCALE GENOMIC DNA]</scope>
    <source>
        <strain evidence="1 2">LMG 28313</strain>
    </source>
</reference>
<accession>A0A6M7TLJ4</accession>
<dbReference type="Proteomes" id="UP000275530">
    <property type="component" value="Unassembled WGS sequence"/>
</dbReference>
<comment type="caution">
    <text evidence="1">The sequence shown here is derived from an EMBL/GenBank/DDBJ whole genome shotgun (WGS) entry which is preliminary data.</text>
</comment>
<gene>
    <name evidence="1" type="ORF">D3242_01365</name>
</gene>
<evidence type="ECO:0000313" key="2">
    <source>
        <dbReference type="Proteomes" id="UP000275530"/>
    </source>
</evidence>
<sequence>MTTWALIIVIGGFTGISDVKQTQMTEAQCKRTVIELKLYKDHIGAGCFGPEGQKFTFDDVGEAK</sequence>
<protein>
    <submittedName>
        <fullName evidence="1">Uncharacterized protein</fullName>
    </submittedName>
</protein>